<name>A0A6H5GX12_9HEMI</name>
<protein>
    <submittedName>
        <fullName evidence="1">Uncharacterized protein</fullName>
    </submittedName>
</protein>
<accession>A0A6H5GX12</accession>
<sequence>MQLLSSILWCCSLSSNRSFSLRADGGGLEQLLSGGQVEVALEDTNLHLIQDLAPLHSFPERFASSTTWKMCRPLQRRAQICKARTLVGMAVHYGNLCYGQQTWVGILTSYSGSATSKTSLPPIFRQEILRHRNRTSNISTPPNSIFGENELDTPLDRFFNSRYHGEMPRRLKQPVKKEMEKRRHRLMYF</sequence>
<dbReference type="Proteomes" id="UP000479000">
    <property type="component" value="Unassembled WGS sequence"/>
</dbReference>
<dbReference type="EMBL" id="CADCXU010020497">
    <property type="protein sequence ID" value="CAB0008607.1"/>
    <property type="molecule type" value="Genomic_DNA"/>
</dbReference>
<evidence type="ECO:0000313" key="2">
    <source>
        <dbReference type="Proteomes" id="UP000479000"/>
    </source>
</evidence>
<dbReference type="AlphaFoldDB" id="A0A6H5GX12"/>
<organism evidence="1 2">
    <name type="scientific">Nesidiocoris tenuis</name>
    <dbReference type="NCBI Taxonomy" id="355587"/>
    <lineage>
        <taxon>Eukaryota</taxon>
        <taxon>Metazoa</taxon>
        <taxon>Ecdysozoa</taxon>
        <taxon>Arthropoda</taxon>
        <taxon>Hexapoda</taxon>
        <taxon>Insecta</taxon>
        <taxon>Pterygota</taxon>
        <taxon>Neoptera</taxon>
        <taxon>Paraneoptera</taxon>
        <taxon>Hemiptera</taxon>
        <taxon>Heteroptera</taxon>
        <taxon>Panheteroptera</taxon>
        <taxon>Cimicomorpha</taxon>
        <taxon>Miridae</taxon>
        <taxon>Dicyphina</taxon>
        <taxon>Nesidiocoris</taxon>
    </lineage>
</organism>
<proteinExistence type="predicted"/>
<keyword evidence="2" id="KW-1185">Reference proteome</keyword>
<reference evidence="1 2" key="1">
    <citation type="submission" date="2020-02" db="EMBL/GenBank/DDBJ databases">
        <authorList>
            <person name="Ferguson B K."/>
        </authorList>
    </citation>
    <scope>NUCLEOTIDE SEQUENCE [LARGE SCALE GENOMIC DNA]</scope>
</reference>
<evidence type="ECO:0000313" key="1">
    <source>
        <dbReference type="EMBL" id="CAB0008607.1"/>
    </source>
</evidence>
<gene>
    <name evidence="1" type="ORF">NTEN_LOCUS13853</name>
</gene>